<evidence type="ECO:0000313" key="1">
    <source>
        <dbReference type="EMBL" id="KIF53377.1"/>
    </source>
</evidence>
<dbReference type="PATRIC" id="fig|1229493.5.peg.1226"/>
<evidence type="ECO:0000313" key="2">
    <source>
        <dbReference type="Proteomes" id="UP000031586"/>
    </source>
</evidence>
<protein>
    <submittedName>
        <fullName evidence="1">Uncharacterized protein</fullName>
    </submittedName>
</protein>
<accession>A0A0C1WAR8</accession>
<dbReference type="Proteomes" id="UP000031586">
    <property type="component" value="Unassembled WGS sequence"/>
</dbReference>
<name>A0A0C1WAR8_9VIBR</name>
<sequence length="108" mass="12556">MDTVISFQQLQNIFRNFMISQHIDSLSLEDLEDASSIQAQVFYEALTEIESDAIKQQSIICMVTAMKNFQEKHVQEEMRKLMPQVMQIQRKLAELHGAEQFAITKVLH</sequence>
<dbReference type="RefSeq" id="WP_020194578.1">
    <property type="nucleotide sequence ID" value="NZ_BAOH01000005.1"/>
</dbReference>
<reference evidence="1 2" key="1">
    <citation type="submission" date="2014-07" db="EMBL/GenBank/DDBJ databases">
        <title>Unique and conserved regions in Vibrio harveyi and related species in comparison with the shrimp pathogen Vibrio harveyi CAIM 1792.</title>
        <authorList>
            <person name="Espinoza-Valles I."/>
            <person name="Vora G."/>
            <person name="Leekitcharoenphon P."/>
            <person name="Ussery D."/>
            <person name="Hoj L."/>
            <person name="Gomez-Gil B."/>
        </authorList>
    </citation>
    <scope>NUCLEOTIDE SEQUENCE [LARGE SCALE GENOMIC DNA]</scope>
    <source>
        <strain evidence="2">CAIM 1854 / LMG 25443</strain>
    </source>
</reference>
<gene>
    <name evidence="1" type="ORF">H735_10680</name>
</gene>
<organism evidence="1 2">
    <name type="scientific">Vibrio owensii CAIM 1854 = LMG 25443</name>
    <dbReference type="NCBI Taxonomy" id="1229493"/>
    <lineage>
        <taxon>Bacteria</taxon>
        <taxon>Pseudomonadati</taxon>
        <taxon>Pseudomonadota</taxon>
        <taxon>Gammaproteobacteria</taxon>
        <taxon>Vibrionales</taxon>
        <taxon>Vibrionaceae</taxon>
        <taxon>Vibrio</taxon>
    </lineage>
</organism>
<comment type="caution">
    <text evidence="1">The sequence shown here is derived from an EMBL/GenBank/DDBJ whole genome shotgun (WGS) entry which is preliminary data.</text>
</comment>
<dbReference type="EMBL" id="JPRD01000015">
    <property type="protein sequence ID" value="KIF53377.1"/>
    <property type="molecule type" value="Genomic_DNA"/>
</dbReference>
<proteinExistence type="predicted"/>
<dbReference type="AlphaFoldDB" id="A0A0C1WAR8"/>